<name>A0A1D7XFB8_9CAUD</name>
<dbReference type="GO" id="GO:0016874">
    <property type="term" value="F:ligase activity"/>
    <property type="evidence" value="ECO:0007669"/>
    <property type="project" value="UniProtKB-KW"/>
</dbReference>
<organism evidence="2 3">
    <name type="scientific">Escherichia phage ESCO13</name>
    <dbReference type="NCBI Taxonomy" id="1881104"/>
    <lineage>
        <taxon>Viruses</taxon>
        <taxon>Duplodnaviria</taxon>
        <taxon>Heunggongvirae</taxon>
        <taxon>Uroviricota</taxon>
        <taxon>Caudoviricetes</taxon>
        <taxon>Stephanstirmvirinae</taxon>
        <taxon>Phapecoctavirus</taxon>
        <taxon>Phapecoctavirus ESCO13</taxon>
    </lineage>
</organism>
<accession>A0A1D7XFB8</accession>
<sequence length="310" mass="35724">MNKFNCDDLVEKGLVHKKTYKEGEYSGLSVLKYKNKVFWDNLWSIDSRLLECRGIVVDADDNVVIWPFTKIFNRFENGTDLPLDELVDVVRKVNGFMASVGVYKGQLIVSTTGSLESDFASIAKNRIVSECDDIEHFIKWTESAKATFLFEICDPSDPHIVEEEPGAYLIGARIQNPDGTSFMLPEGALDGIASVTKFKRPEVHPMVKFSDVVEMSKHCKHEGFVVRETNYPFNLLLKIKSPHYLTKKFLMRGGDKKWDLIWDNPKNAKQMVDEEYYALLEWIRNNFTKTQWAALNQQERREKIENFFGG</sequence>
<dbReference type="InterPro" id="IPR019039">
    <property type="entry name" value="T4-Rnl1-like_N"/>
</dbReference>
<reference evidence="2" key="1">
    <citation type="submission" date="2017-02" db="EMBL/GenBank/DDBJ databases">
        <title>Complete genome sequence of two Escherichia coli phages, vB_EcoM_ ESCO5 and vB_EcoM_ESCO13, which are related to phAPEC8.</title>
        <authorList>
            <person name="Trotereau A."/>
            <person name="Gonnet M."/>
            <person name="Viardot A."/>
            <person name="Lalmanach A.-C."/>
            <person name="Guabiraba R."/>
            <person name="Chanteloup N."/>
            <person name="Schouler C."/>
        </authorList>
    </citation>
    <scope>NUCLEOTIDE SEQUENCE [LARGE SCALE GENOMIC DNA]</scope>
</reference>
<dbReference type="Proteomes" id="UP000225358">
    <property type="component" value="Segment"/>
</dbReference>
<keyword evidence="3" id="KW-1185">Reference proteome</keyword>
<evidence type="ECO:0000313" key="3">
    <source>
        <dbReference type="Proteomes" id="UP000225358"/>
    </source>
</evidence>
<dbReference type="Pfam" id="PF09511">
    <property type="entry name" value="RNA_lig_T4_1"/>
    <property type="match status" value="1"/>
</dbReference>
<evidence type="ECO:0000259" key="1">
    <source>
        <dbReference type="Pfam" id="PF09511"/>
    </source>
</evidence>
<gene>
    <name evidence="2" type="ORF">ESCO13_00129</name>
</gene>
<dbReference type="EMBL" id="KX552041">
    <property type="protein sequence ID" value="AOQ27255.2"/>
    <property type="molecule type" value="Genomic_DNA"/>
</dbReference>
<keyword evidence="2" id="KW-0436">Ligase</keyword>
<protein>
    <submittedName>
        <fullName evidence="2">RNA ligase 1 and tail attachment protein</fullName>
    </submittedName>
</protein>
<evidence type="ECO:0000313" key="2">
    <source>
        <dbReference type="EMBL" id="AOQ27255.2"/>
    </source>
</evidence>
<feature type="domain" description="T4 RNA ligase 1-like N-terminal" evidence="1">
    <location>
        <begin position="51"/>
        <end position="244"/>
    </location>
</feature>
<proteinExistence type="predicted"/>